<dbReference type="Gene3D" id="3.30.450.20">
    <property type="entry name" value="PAS domain"/>
    <property type="match status" value="1"/>
</dbReference>
<keyword evidence="7" id="KW-0902">Two-component regulatory system</keyword>
<dbReference type="Gene3D" id="1.10.287.130">
    <property type="match status" value="1"/>
</dbReference>
<organism evidence="10 11">
    <name type="scientific">Planosporangium flavigriseum</name>
    <dbReference type="NCBI Taxonomy" id="373681"/>
    <lineage>
        <taxon>Bacteria</taxon>
        <taxon>Bacillati</taxon>
        <taxon>Actinomycetota</taxon>
        <taxon>Actinomycetes</taxon>
        <taxon>Micromonosporales</taxon>
        <taxon>Micromonosporaceae</taxon>
        <taxon>Planosporangium</taxon>
    </lineage>
</organism>
<dbReference type="InterPro" id="IPR036890">
    <property type="entry name" value="HATPase_C_sf"/>
</dbReference>
<evidence type="ECO:0000256" key="1">
    <source>
        <dbReference type="ARBA" id="ARBA00000085"/>
    </source>
</evidence>
<dbReference type="RefSeq" id="WP_168079328.1">
    <property type="nucleotide sequence ID" value="NZ_BAAAQJ010000004.1"/>
</dbReference>
<dbReference type="PRINTS" id="PR00344">
    <property type="entry name" value="BCTRLSENSOR"/>
</dbReference>
<evidence type="ECO:0000256" key="7">
    <source>
        <dbReference type="ARBA" id="ARBA00023012"/>
    </source>
</evidence>
<evidence type="ECO:0000313" key="11">
    <source>
        <dbReference type="Proteomes" id="UP000653674"/>
    </source>
</evidence>
<dbReference type="InterPro" id="IPR003594">
    <property type="entry name" value="HATPase_dom"/>
</dbReference>
<name>A0A8J3LQI6_9ACTN</name>
<reference evidence="10" key="1">
    <citation type="submission" date="2021-01" db="EMBL/GenBank/DDBJ databases">
        <title>Whole genome shotgun sequence of Planosporangium flavigriseum NBRC 105377.</title>
        <authorList>
            <person name="Komaki H."/>
            <person name="Tamura T."/>
        </authorList>
    </citation>
    <scope>NUCLEOTIDE SEQUENCE</scope>
    <source>
        <strain evidence="10">NBRC 105377</strain>
    </source>
</reference>
<keyword evidence="11" id="KW-1185">Reference proteome</keyword>
<proteinExistence type="predicted"/>
<comment type="caution">
    <text evidence="10">The sequence shown here is derived from an EMBL/GenBank/DDBJ whole genome shotgun (WGS) entry which is preliminary data.</text>
</comment>
<dbReference type="InterPro" id="IPR050736">
    <property type="entry name" value="Sensor_HK_Regulatory"/>
</dbReference>
<dbReference type="FunFam" id="3.30.565.10:FF:000006">
    <property type="entry name" value="Sensor histidine kinase WalK"/>
    <property type="match status" value="1"/>
</dbReference>
<dbReference type="InterPro" id="IPR036097">
    <property type="entry name" value="HisK_dim/P_sf"/>
</dbReference>
<dbReference type="InterPro" id="IPR005467">
    <property type="entry name" value="His_kinase_dom"/>
</dbReference>
<gene>
    <name evidence="10" type="ORF">Pfl04_45360</name>
</gene>
<dbReference type="SUPFAM" id="SSF55874">
    <property type="entry name" value="ATPase domain of HSP90 chaperone/DNA topoisomerase II/histidine kinase"/>
    <property type="match status" value="1"/>
</dbReference>
<dbReference type="SMART" id="SM00388">
    <property type="entry name" value="HisKA"/>
    <property type="match status" value="1"/>
</dbReference>
<dbReference type="SUPFAM" id="SSF55785">
    <property type="entry name" value="PYP-like sensor domain (PAS domain)"/>
    <property type="match status" value="1"/>
</dbReference>
<dbReference type="GO" id="GO:0005886">
    <property type="term" value="C:plasma membrane"/>
    <property type="evidence" value="ECO:0007669"/>
    <property type="project" value="UniProtKB-SubCell"/>
</dbReference>
<dbReference type="InterPro" id="IPR003661">
    <property type="entry name" value="HisK_dim/P_dom"/>
</dbReference>
<dbReference type="Proteomes" id="UP000653674">
    <property type="component" value="Unassembled WGS sequence"/>
</dbReference>
<evidence type="ECO:0000256" key="4">
    <source>
        <dbReference type="ARBA" id="ARBA00022553"/>
    </source>
</evidence>
<protein>
    <recommendedName>
        <fullName evidence="3">histidine kinase</fullName>
        <ecNumber evidence="3">2.7.13.3</ecNumber>
    </recommendedName>
</protein>
<dbReference type="AlphaFoldDB" id="A0A8J3LQI6"/>
<evidence type="ECO:0000256" key="3">
    <source>
        <dbReference type="ARBA" id="ARBA00012438"/>
    </source>
</evidence>
<dbReference type="SUPFAM" id="SSF47384">
    <property type="entry name" value="Homodimeric domain of signal transducing histidine kinase"/>
    <property type="match status" value="1"/>
</dbReference>
<dbReference type="PROSITE" id="PS50109">
    <property type="entry name" value="HIS_KIN"/>
    <property type="match status" value="1"/>
</dbReference>
<dbReference type="PANTHER" id="PTHR43711">
    <property type="entry name" value="TWO-COMPONENT HISTIDINE KINASE"/>
    <property type="match status" value="1"/>
</dbReference>
<dbReference type="CDD" id="cd00130">
    <property type="entry name" value="PAS"/>
    <property type="match status" value="1"/>
</dbReference>
<keyword evidence="6" id="KW-0418">Kinase</keyword>
<dbReference type="Pfam" id="PF00512">
    <property type="entry name" value="HisKA"/>
    <property type="match status" value="1"/>
</dbReference>
<comment type="catalytic activity">
    <reaction evidence="1">
        <text>ATP + protein L-histidine = ADP + protein N-phospho-L-histidine.</text>
        <dbReference type="EC" id="2.7.13.3"/>
    </reaction>
</comment>
<dbReference type="CDD" id="cd00082">
    <property type="entry name" value="HisKA"/>
    <property type="match status" value="1"/>
</dbReference>
<dbReference type="InterPro" id="IPR004358">
    <property type="entry name" value="Sig_transdc_His_kin-like_C"/>
</dbReference>
<dbReference type="CDD" id="cd00075">
    <property type="entry name" value="HATPase"/>
    <property type="match status" value="1"/>
</dbReference>
<evidence type="ECO:0000256" key="6">
    <source>
        <dbReference type="ARBA" id="ARBA00022777"/>
    </source>
</evidence>
<keyword evidence="5" id="KW-0808">Transferase</keyword>
<dbReference type="GO" id="GO:0000155">
    <property type="term" value="F:phosphorelay sensor kinase activity"/>
    <property type="evidence" value="ECO:0007669"/>
    <property type="project" value="InterPro"/>
</dbReference>
<dbReference type="InterPro" id="IPR013655">
    <property type="entry name" value="PAS_fold_3"/>
</dbReference>
<comment type="subcellular location">
    <subcellularLocation>
        <location evidence="2">Cell membrane</location>
    </subcellularLocation>
</comment>
<dbReference type="EMBL" id="BONU01000045">
    <property type="protein sequence ID" value="GIG76132.1"/>
    <property type="molecule type" value="Genomic_DNA"/>
</dbReference>
<dbReference type="InterPro" id="IPR000014">
    <property type="entry name" value="PAS"/>
</dbReference>
<evidence type="ECO:0000259" key="9">
    <source>
        <dbReference type="PROSITE" id="PS50109"/>
    </source>
</evidence>
<dbReference type="PANTHER" id="PTHR43711:SF1">
    <property type="entry name" value="HISTIDINE KINASE 1"/>
    <property type="match status" value="1"/>
</dbReference>
<dbReference type="Pfam" id="PF08447">
    <property type="entry name" value="PAS_3"/>
    <property type="match status" value="1"/>
</dbReference>
<feature type="domain" description="Histidine kinase" evidence="9">
    <location>
        <begin position="285"/>
        <end position="506"/>
    </location>
</feature>
<evidence type="ECO:0000256" key="5">
    <source>
        <dbReference type="ARBA" id="ARBA00022679"/>
    </source>
</evidence>
<dbReference type="InterPro" id="IPR035965">
    <property type="entry name" value="PAS-like_dom_sf"/>
</dbReference>
<evidence type="ECO:0000256" key="8">
    <source>
        <dbReference type="SAM" id="MobiDB-lite"/>
    </source>
</evidence>
<dbReference type="EC" id="2.7.13.3" evidence="3"/>
<dbReference type="SMART" id="SM00387">
    <property type="entry name" value="HATPase_c"/>
    <property type="match status" value="1"/>
</dbReference>
<keyword evidence="4" id="KW-0597">Phosphoprotein</keyword>
<dbReference type="Pfam" id="PF02518">
    <property type="entry name" value="HATPase_c"/>
    <property type="match status" value="1"/>
</dbReference>
<sequence length="512" mass="53067">MRGYTGDRVVGAELTPPAVRALAARAARVTSLGEVQQLVNDVRALLPGVRDAVLETTTGAHAAGIPVGPARWRLALRICAVDEFAYRQALPAAQAIAAAAERCLRQPCPALPADRAMPADPLGRSLLAADRAVVVLIDPPAGWVALSDEFGRVLGYNRQSPPPISPLELVHPDDQAVAVASLLDAYAGRPFGGPFDLRLRTATGQWRTFEMTVRSLLDDPQVGAVAYLGVDVTGQRATERALREELARLRAGTPVAAPTVSPGASGAPEAPSHTGAAPGSAFVPTVAHELRGPLSAVVAFAHLLGDPGSGNLTEEQRTYLDVIDRNANRLLRLIEELLTLSRLQAGTLPLKMAAVRVPALLEAVVAERRLAAGAAEIALVLDAVDGPELVCDETRVQQVLGNLLANALAFTTSGGQITVGARPVAGGWRLVVSDTGIGIPAAEQARLFTPFFRASNVGAAAWAGTSGAGLGLVISQAIVELHGGVIDVASTEGVGTTVTVSLPARPRMTNGG</sequence>
<evidence type="ECO:0000313" key="10">
    <source>
        <dbReference type="EMBL" id="GIG76132.1"/>
    </source>
</evidence>
<evidence type="ECO:0000256" key="2">
    <source>
        <dbReference type="ARBA" id="ARBA00004236"/>
    </source>
</evidence>
<dbReference type="Gene3D" id="3.30.565.10">
    <property type="entry name" value="Histidine kinase-like ATPase, C-terminal domain"/>
    <property type="match status" value="1"/>
</dbReference>
<feature type="region of interest" description="Disordered" evidence="8">
    <location>
        <begin position="253"/>
        <end position="278"/>
    </location>
</feature>
<accession>A0A8J3LQI6</accession>